<dbReference type="Proteomes" id="UP000239471">
    <property type="component" value="Unassembled WGS sequence"/>
</dbReference>
<comment type="caution">
    <text evidence="1">The sequence shown here is derived from an EMBL/GenBank/DDBJ whole genome shotgun (WGS) entry which is preliminary data.</text>
</comment>
<dbReference type="OrthoDB" id="1886856at2"/>
<dbReference type="EMBL" id="PVXQ01000003">
    <property type="protein sequence ID" value="PRR84093.1"/>
    <property type="molecule type" value="Genomic_DNA"/>
</dbReference>
<name>A0A2T0BJU0_9CLOT</name>
<evidence type="ECO:0000313" key="1">
    <source>
        <dbReference type="EMBL" id="PRR84093.1"/>
    </source>
</evidence>
<dbReference type="AlphaFoldDB" id="A0A2T0BJU0"/>
<keyword evidence="2" id="KW-1185">Reference proteome</keyword>
<sequence length="315" mass="37128">MIYITGLLFVIICYNLNMRYKNTNYFRNQFKQVKKFKNVPNNLEIINTGSSYAKYGFDYDHTSLKGFNFGLQPQSLSYDFKILKQYTPNLKKDCIILITLPNLVFGLLDYDYDNANTKYYYFLDPKNIIHYSKFKYFIRCKLPILRAKKALRYIIKDVTSDDPCNQSENLMTKEQVERAAFSRVEGWKKQFGLDSTITCNYPEELKNIFLDTTELVAKMVDYCLENDFKPVMIIPPVSKVLNKMLSKKFMHDCLYNNINRSNEKVVPVLDYLYDERFQDYKLYINSDFLNKTGSEKFTKTVINDLEKLGLIGGKQ</sequence>
<reference evidence="1 2" key="1">
    <citation type="submission" date="2018-03" db="EMBL/GenBank/DDBJ databases">
        <title>Genome sequence of Clostridium vincentii DSM 10228.</title>
        <authorList>
            <person name="Poehlein A."/>
            <person name="Daniel R."/>
        </authorList>
    </citation>
    <scope>NUCLEOTIDE SEQUENCE [LARGE SCALE GENOMIC DNA]</scope>
    <source>
        <strain evidence="1 2">DSM 10228</strain>
    </source>
</reference>
<dbReference type="RefSeq" id="WP_106058431.1">
    <property type="nucleotide sequence ID" value="NZ_PVXQ01000003.1"/>
</dbReference>
<organism evidence="1 2">
    <name type="scientific">Clostridium vincentii</name>
    <dbReference type="NCBI Taxonomy" id="52704"/>
    <lineage>
        <taxon>Bacteria</taxon>
        <taxon>Bacillati</taxon>
        <taxon>Bacillota</taxon>
        <taxon>Clostridia</taxon>
        <taxon>Eubacteriales</taxon>
        <taxon>Clostridiaceae</taxon>
        <taxon>Clostridium</taxon>
    </lineage>
</organism>
<gene>
    <name evidence="1" type="ORF">CLVI_03910</name>
</gene>
<accession>A0A2T0BJU0</accession>
<evidence type="ECO:0000313" key="2">
    <source>
        <dbReference type="Proteomes" id="UP000239471"/>
    </source>
</evidence>
<proteinExistence type="predicted"/>
<protein>
    <submittedName>
        <fullName evidence="1">Uncharacterized protein</fullName>
    </submittedName>
</protein>